<dbReference type="InterPro" id="IPR029056">
    <property type="entry name" value="Ribokinase-like"/>
</dbReference>
<evidence type="ECO:0000256" key="2">
    <source>
        <dbReference type="ARBA" id="ARBA00022777"/>
    </source>
</evidence>
<dbReference type="Proteomes" id="UP001168972">
    <property type="component" value="Unassembled WGS sequence"/>
</dbReference>
<dbReference type="InterPro" id="IPR002173">
    <property type="entry name" value="Carboh/pur_kinase_PfkB_CS"/>
</dbReference>
<dbReference type="InterPro" id="IPR034093">
    <property type="entry name" value="KHK"/>
</dbReference>
<organism evidence="4 5">
    <name type="scientific">Microctonus hyperodae</name>
    <name type="common">Parasitoid wasp</name>
    <dbReference type="NCBI Taxonomy" id="165561"/>
    <lineage>
        <taxon>Eukaryota</taxon>
        <taxon>Metazoa</taxon>
        <taxon>Ecdysozoa</taxon>
        <taxon>Arthropoda</taxon>
        <taxon>Hexapoda</taxon>
        <taxon>Insecta</taxon>
        <taxon>Pterygota</taxon>
        <taxon>Neoptera</taxon>
        <taxon>Endopterygota</taxon>
        <taxon>Hymenoptera</taxon>
        <taxon>Apocrita</taxon>
        <taxon>Ichneumonoidea</taxon>
        <taxon>Braconidae</taxon>
        <taxon>Euphorinae</taxon>
        <taxon>Microctonus</taxon>
    </lineage>
</organism>
<dbReference type="GO" id="GO:0004454">
    <property type="term" value="F:ketohexokinase activity"/>
    <property type="evidence" value="ECO:0007669"/>
    <property type="project" value="InterPro"/>
</dbReference>
<dbReference type="PANTHER" id="PTHR42774:SF3">
    <property type="entry name" value="KETOHEXOKINASE"/>
    <property type="match status" value="1"/>
</dbReference>
<dbReference type="InterPro" id="IPR052562">
    <property type="entry name" value="Ketohexokinase-related"/>
</dbReference>
<evidence type="ECO:0000313" key="5">
    <source>
        <dbReference type="Proteomes" id="UP001168972"/>
    </source>
</evidence>
<dbReference type="PROSITE" id="PS00584">
    <property type="entry name" value="PFKB_KINASES_2"/>
    <property type="match status" value="1"/>
</dbReference>
<feature type="domain" description="Carbohydrate kinase PfkB" evidence="3">
    <location>
        <begin position="82"/>
        <end position="268"/>
    </location>
</feature>
<sequence length="372" mass="41208">MISSIYERIVGASPPSEMNKPKILCVGLVCLDIVQTCKVFPPEDSDTRCIDYRWQRGGNASNNCTVLSKLGSYPEFFGTLGVVDSAGCPTSTVILSLNTGSRTIFHYNPNLPELTPDDFEKLNLDDYSWIHFEGRRCNIPRILTFMQSIECYNENLKATLPNKQTITVSVELEKASSELLDLLPYADVAFISKDFACDRGFSNMSETIRNIARDVKSGATIICAWGDRGAMARTPDNTIVQSPAFPPQKIVDSLGAGDTFTAAILHYLNNVKLSSGLKDKNISDDVDDIDHDKVLLSKDDNSSMTNDCYNLTQKKPAIEHNRNIESLEYSRTEFINQSVLQAAVTFACRTAGAKIGFRGYDDLQCSPIEFIS</sequence>
<name>A0AA39G3C6_MICHY</name>
<comment type="caution">
    <text evidence="4">The sequence shown here is derived from an EMBL/GenBank/DDBJ whole genome shotgun (WGS) entry which is preliminary data.</text>
</comment>
<keyword evidence="1" id="KW-0808">Transferase</keyword>
<evidence type="ECO:0000259" key="3">
    <source>
        <dbReference type="Pfam" id="PF00294"/>
    </source>
</evidence>
<reference evidence="4" key="1">
    <citation type="journal article" date="2023" name="bioRxiv">
        <title>Scaffold-level genome assemblies of two parasitoid biocontrol wasps reveal the parthenogenesis mechanism and an associated novel virus.</title>
        <authorList>
            <person name="Inwood S."/>
            <person name="Skelly J."/>
            <person name="Guhlin J."/>
            <person name="Harrop T."/>
            <person name="Goldson S."/>
            <person name="Dearden P."/>
        </authorList>
    </citation>
    <scope>NUCLEOTIDE SEQUENCE</scope>
    <source>
        <strain evidence="4">Lincoln</strain>
        <tissue evidence="4">Whole body</tissue>
    </source>
</reference>
<dbReference type="AlphaFoldDB" id="A0AA39G3C6"/>
<dbReference type="PANTHER" id="PTHR42774">
    <property type="entry name" value="PHOSPHOTRANSFERASE SYSTEM TRANSPORT PROTEIN"/>
    <property type="match status" value="1"/>
</dbReference>
<keyword evidence="2" id="KW-0418">Kinase</keyword>
<dbReference type="CDD" id="cd01939">
    <property type="entry name" value="Ketohexokinase"/>
    <property type="match status" value="1"/>
</dbReference>
<dbReference type="SUPFAM" id="SSF53613">
    <property type="entry name" value="Ribokinase-like"/>
    <property type="match status" value="1"/>
</dbReference>
<proteinExistence type="predicted"/>
<reference evidence="4" key="2">
    <citation type="submission" date="2023-03" db="EMBL/GenBank/DDBJ databases">
        <authorList>
            <person name="Inwood S.N."/>
            <person name="Skelly J.G."/>
            <person name="Guhlin J."/>
            <person name="Harrop T.W.R."/>
            <person name="Goldson S.G."/>
            <person name="Dearden P.K."/>
        </authorList>
    </citation>
    <scope>NUCLEOTIDE SEQUENCE</scope>
    <source>
        <strain evidence="4">Lincoln</strain>
        <tissue evidence="4">Whole body</tissue>
    </source>
</reference>
<evidence type="ECO:0000256" key="1">
    <source>
        <dbReference type="ARBA" id="ARBA00022679"/>
    </source>
</evidence>
<protein>
    <recommendedName>
        <fullName evidence="3">Carbohydrate kinase PfkB domain-containing protein</fullName>
    </recommendedName>
</protein>
<dbReference type="Pfam" id="PF00294">
    <property type="entry name" value="PfkB"/>
    <property type="match status" value="1"/>
</dbReference>
<evidence type="ECO:0000313" key="4">
    <source>
        <dbReference type="EMBL" id="KAK0180004.1"/>
    </source>
</evidence>
<accession>A0AA39G3C6</accession>
<dbReference type="GO" id="GO:0006000">
    <property type="term" value="P:fructose metabolic process"/>
    <property type="evidence" value="ECO:0007669"/>
    <property type="project" value="InterPro"/>
</dbReference>
<gene>
    <name evidence="4" type="ORF">PV327_005691</name>
</gene>
<dbReference type="InterPro" id="IPR011611">
    <property type="entry name" value="PfkB_dom"/>
</dbReference>
<dbReference type="Gene3D" id="3.40.1190.20">
    <property type="match status" value="1"/>
</dbReference>
<dbReference type="EMBL" id="JAQQBR010000003">
    <property type="protein sequence ID" value="KAK0180004.1"/>
    <property type="molecule type" value="Genomic_DNA"/>
</dbReference>
<keyword evidence="5" id="KW-1185">Reference proteome</keyword>